<gene>
    <name evidence="3" type="ORF">HannXRQ_Chr04g0120261</name>
    <name evidence="2" type="ORF">HanXRQr2_Chr04g0182241</name>
</gene>
<reference evidence="2" key="3">
    <citation type="submission" date="2020-06" db="EMBL/GenBank/DDBJ databases">
        <title>Helianthus annuus Genome sequencing and assembly Release 2.</title>
        <authorList>
            <person name="Gouzy J."/>
            <person name="Langlade N."/>
            <person name="Munos S."/>
        </authorList>
    </citation>
    <scope>NUCLEOTIDE SEQUENCE</scope>
    <source>
        <tissue evidence="2">Leaves</tissue>
    </source>
</reference>
<evidence type="ECO:0000313" key="2">
    <source>
        <dbReference type="EMBL" id="KAF5811514.1"/>
    </source>
</evidence>
<proteinExistence type="predicted"/>
<accession>A0A251V2C1</accession>
<name>A0A251V2C1_HELAN</name>
<evidence type="ECO:0000313" key="4">
    <source>
        <dbReference type="Proteomes" id="UP000215914"/>
    </source>
</evidence>
<sequence length="51" mass="6285">MPCLCGRKIFFFHKVKDDDVMERFQAMKKKRTNLLCFCFTLFIYFCFFNIV</sequence>
<dbReference type="EMBL" id="MNCJ02000319">
    <property type="protein sequence ID" value="KAF5811514.1"/>
    <property type="molecule type" value="Genomic_DNA"/>
</dbReference>
<dbReference type="Proteomes" id="UP000215914">
    <property type="component" value="Chromosome 4"/>
</dbReference>
<keyword evidence="1" id="KW-0812">Transmembrane</keyword>
<organism evidence="3 4">
    <name type="scientific">Helianthus annuus</name>
    <name type="common">Common sunflower</name>
    <dbReference type="NCBI Taxonomy" id="4232"/>
    <lineage>
        <taxon>Eukaryota</taxon>
        <taxon>Viridiplantae</taxon>
        <taxon>Streptophyta</taxon>
        <taxon>Embryophyta</taxon>
        <taxon>Tracheophyta</taxon>
        <taxon>Spermatophyta</taxon>
        <taxon>Magnoliopsida</taxon>
        <taxon>eudicotyledons</taxon>
        <taxon>Gunneridae</taxon>
        <taxon>Pentapetalae</taxon>
        <taxon>asterids</taxon>
        <taxon>campanulids</taxon>
        <taxon>Asterales</taxon>
        <taxon>Asteraceae</taxon>
        <taxon>Asteroideae</taxon>
        <taxon>Heliantheae alliance</taxon>
        <taxon>Heliantheae</taxon>
        <taxon>Helianthus</taxon>
    </lineage>
</organism>
<evidence type="ECO:0000313" key="3">
    <source>
        <dbReference type="EMBL" id="OTG29256.1"/>
    </source>
</evidence>
<dbReference type="Gramene" id="mRNA:HanXRQr2_Chr04g0182241">
    <property type="protein sequence ID" value="CDS:HanXRQr2_Chr04g0182241.1"/>
    <property type="gene ID" value="HanXRQr2_Chr04g0182241"/>
</dbReference>
<dbReference type="InParanoid" id="A0A251V2C1"/>
<feature type="transmembrane region" description="Helical" evidence="1">
    <location>
        <begin position="32"/>
        <end position="50"/>
    </location>
</feature>
<reference evidence="3" key="2">
    <citation type="submission" date="2017-02" db="EMBL/GenBank/DDBJ databases">
        <title>Sunflower complete genome.</title>
        <authorList>
            <person name="Langlade N."/>
            <person name="Munos S."/>
        </authorList>
    </citation>
    <scope>NUCLEOTIDE SEQUENCE [LARGE SCALE GENOMIC DNA]</scope>
    <source>
        <tissue evidence="3">Leaves</tissue>
    </source>
</reference>
<dbReference type="EMBL" id="CM007893">
    <property type="protein sequence ID" value="OTG29256.1"/>
    <property type="molecule type" value="Genomic_DNA"/>
</dbReference>
<keyword evidence="4" id="KW-1185">Reference proteome</keyword>
<evidence type="ECO:0000256" key="1">
    <source>
        <dbReference type="SAM" id="Phobius"/>
    </source>
</evidence>
<keyword evidence="1" id="KW-1133">Transmembrane helix</keyword>
<keyword evidence="1" id="KW-0472">Membrane</keyword>
<protein>
    <submittedName>
        <fullName evidence="3">Uncharacterized protein</fullName>
    </submittedName>
</protein>
<reference evidence="2 4" key="1">
    <citation type="journal article" date="2017" name="Nature">
        <title>The sunflower genome provides insights into oil metabolism, flowering and Asterid evolution.</title>
        <authorList>
            <person name="Badouin H."/>
            <person name="Gouzy J."/>
            <person name="Grassa C.J."/>
            <person name="Murat F."/>
            <person name="Staton S.E."/>
            <person name="Cottret L."/>
            <person name="Lelandais-Briere C."/>
            <person name="Owens G.L."/>
            <person name="Carrere S."/>
            <person name="Mayjonade B."/>
            <person name="Legrand L."/>
            <person name="Gill N."/>
            <person name="Kane N.C."/>
            <person name="Bowers J.E."/>
            <person name="Hubner S."/>
            <person name="Bellec A."/>
            <person name="Berard A."/>
            <person name="Berges H."/>
            <person name="Blanchet N."/>
            <person name="Boniface M.C."/>
            <person name="Brunel D."/>
            <person name="Catrice O."/>
            <person name="Chaidir N."/>
            <person name="Claudel C."/>
            <person name="Donnadieu C."/>
            <person name="Faraut T."/>
            <person name="Fievet G."/>
            <person name="Helmstetter N."/>
            <person name="King M."/>
            <person name="Knapp S.J."/>
            <person name="Lai Z."/>
            <person name="Le Paslier M.C."/>
            <person name="Lippi Y."/>
            <person name="Lorenzon L."/>
            <person name="Mandel J.R."/>
            <person name="Marage G."/>
            <person name="Marchand G."/>
            <person name="Marquand E."/>
            <person name="Bret-Mestries E."/>
            <person name="Morien E."/>
            <person name="Nambeesan S."/>
            <person name="Nguyen T."/>
            <person name="Pegot-Espagnet P."/>
            <person name="Pouilly N."/>
            <person name="Raftis F."/>
            <person name="Sallet E."/>
            <person name="Schiex T."/>
            <person name="Thomas J."/>
            <person name="Vandecasteele C."/>
            <person name="Vares D."/>
            <person name="Vear F."/>
            <person name="Vautrin S."/>
            <person name="Crespi M."/>
            <person name="Mangin B."/>
            <person name="Burke J.M."/>
            <person name="Salse J."/>
            <person name="Munos S."/>
            <person name="Vincourt P."/>
            <person name="Rieseberg L.H."/>
            <person name="Langlade N.B."/>
        </authorList>
    </citation>
    <scope>NUCLEOTIDE SEQUENCE [LARGE SCALE GENOMIC DNA]</scope>
    <source>
        <strain evidence="4">cv. SF193</strain>
        <tissue evidence="2">Leaves</tissue>
    </source>
</reference>
<dbReference type="AlphaFoldDB" id="A0A251V2C1"/>